<comment type="similarity">
    <text evidence="2">Belongs to the DCP1 family.</text>
</comment>
<dbReference type="EMBL" id="LN835301">
    <property type="protein sequence ID" value="CRG99183.1"/>
    <property type="molecule type" value="Genomic_DNA"/>
</dbReference>
<evidence type="ECO:0000256" key="2">
    <source>
        <dbReference type="ARBA" id="ARBA00008778"/>
    </source>
</evidence>
<feature type="region of interest" description="Disordered" evidence="5">
    <location>
        <begin position="581"/>
        <end position="605"/>
    </location>
</feature>
<dbReference type="GO" id="GO:0031087">
    <property type="term" value="P:deadenylation-independent decapping of nuclear-transcribed mRNA"/>
    <property type="evidence" value="ECO:0007669"/>
    <property type="project" value="TreeGrafter"/>
</dbReference>
<sequence length="824" mass="96522">MKKKNNISTNYGKLKGRFNRYDMNGSYNFNENKKGIGNNLVNDLKNYRNEENYNHNNSINSLIGHTNANVNYNNGNNNYYSHNYKYNKNSYPYDYNSYHPKKIYEYKEKFKNSNHNNNAYNNNTILENRNNMSTLNSSNISNKINKESDGKKSEGANDDSEDENNKSNDDENINEEVSLLREKICFKMLKSIDIYITEIIMKSCFVTVYKMKEDELKWTRADIEGFLYIVRRSVTPFYRLIITNKKNEKHLLQDINANINLSTDQNYIFYRIFNEENNTKSIYSLWFYSTEEKEKIYKMLEELVEKACQEKNYLDNNSKSSSSNYNKNVNFIFTKNNNMNDNMTVVTKTEENLKNLNNFYSKKEDNKINKSKDIENNINNNVNNSLILKNTQSEENSDNVLKKSKSNNNYASIKSNSTSDNKNENNFDLAHIVNDIDYMRTNKNNDNIIYDNYTKCYYNKNNSINGNVTTNKNINGDIGDLNSHNISNKKTTYCNKNTVDYSDKAGRKLLYLIKGLSTEYEKENENKKLPCDEYVDNENSDTLNINKNKIEERGLHLQNEINAKKGGEAIMSLLGLNKNNELKDDEKKKKKKGKNANGSINNNNNIIINSNLKKNERQILLNNKDNSNSKLYKYYKNNYDSSEEMSVSNKEDTKSKELLNKNSFENYKDKDKEKLNNCEDEQITSLLDIIKLKSDKISMNNNNNNNNNSENDILNSYNTDSYNVLLKMQNKIESDDKKIINILDSKKNIKKDNYTNSLDNKDQMKYNNNTYDGHNNNKFNDVDYKNKSITLNRNVIRNIIKETLQSDEFVDLLWKKLTMNTNFI</sequence>
<accession>A0A1J1H359</accession>
<dbReference type="GeneID" id="39735284"/>
<keyword evidence="4" id="KW-0507">mRNA processing</keyword>
<evidence type="ECO:0000256" key="1">
    <source>
        <dbReference type="ARBA" id="ARBA00004496"/>
    </source>
</evidence>
<evidence type="ECO:0000256" key="3">
    <source>
        <dbReference type="ARBA" id="ARBA00022490"/>
    </source>
</evidence>
<dbReference type="GO" id="GO:0008047">
    <property type="term" value="F:enzyme activator activity"/>
    <property type="evidence" value="ECO:0007669"/>
    <property type="project" value="InterPro"/>
</dbReference>
<dbReference type="GO" id="GO:0003729">
    <property type="term" value="F:mRNA binding"/>
    <property type="evidence" value="ECO:0007669"/>
    <property type="project" value="TreeGrafter"/>
</dbReference>
<dbReference type="InterPro" id="IPR011993">
    <property type="entry name" value="PH-like_dom_sf"/>
</dbReference>
<dbReference type="OMA" id="DQNYIFY"/>
<evidence type="ECO:0000313" key="7">
    <source>
        <dbReference type="Proteomes" id="UP000220158"/>
    </source>
</evidence>
<dbReference type="CDD" id="cd09804">
    <property type="entry name" value="Dcp1"/>
    <property type="match status" value="1"/>
</dbReference>
<dbReference type="OrthoDB" id="440673at2759"/>
<dbReference type="PANTHER" id="PTHR16290:SF0">
    <property type="entry name" value="DECAPPING PROTEIN 1, ISOFORM A"/>
    <property type="match status" value="1"/>
</dbReference>
<dbReference type="KEGG" id="prel:PRELSG_0615800"/>
<gene>
    <name evidence="6" type="primary">DCP1</name>
    <name evidence="6" type="ORF">PRELSG_0615800</name>
</gene>
<proteinExistence type="inferred from homology"/>
<comment type="subcellular location">
    <subcellularLocation>
        <location evidence="1">Cytoplasm</location>
    </subcellularLocation>
</comment>
<dbReference type="GO" id="GO:0000932">
    <property type="term" value="C:P-body"/>
    <property type="evidence" value="ECO:0007669"/>
    <property type="project" value="TreeGrafter"/>
</dbReference>
<feature type="region of interest" description="Disordered" evidence="5">
    <location>
        <begin position="390"/>
        <end position="425"/>
    </location>
</feature>
<dbReference type="InterPro" id="IPR010334">
    <property type="entry name" value="Dcp1"/>
</dbReference>
<keyword evidence="3" id="KW-0963">Cytoplasm</keyword>
<evidence type="ECO:0000313" key="6">
    <source>
        <dbReference type="EMBL" id="CRG99183.1"/>
    </source>
</evidence>
<feature type="compositionally biased region" description="Low complexity" evidence="5">
    <location>
        <begin position="595"/>
        <end position="605"/>
    </location>
</feature>
<organism evidence="6 7">
    <name type="scientific">Plasmodium relictum</name>
    <dbReference type="NCBI Taxonomy" id="85471"/>
    <lineage>
        <taxon>Eukaryota</taxon>
        <taxon>Sar</taxon>
        <taxon>Alveolata</taxon>
        <taxon>Apicomplexa</taxon>
        <taxon>Aconoidasida</taxon>
        <taxon>Haemosporida</taxon>
        <taxon>Plasmodiidae</taxon>
        <taxon>Plasmodium</taxon>
        <taxon>Plasmodium (Haemamoeba)</taxon>
    </lineage>
</organism>
<feature type="compositionally biased region" description="Basic and acidic residues" evidence="5">
    <location>
        <begin position="144"/>
        <end position="155"/>
    </location>
</feature>
<feature type="compositionally biased region" description="Polar residues" evidence="5">
    <location>
        <begin position="406"/>
        <end position="425"/>
    </location>
</feature>
<evidence type="ECO:0000256" key="4">
    <source>
        <dbReference type="ARBA" id="ARBA00022664"/>
    </source>
</evidence>
<keyword evidence="7" id="KW-1185">Reference proteome</keyword>
<dbReference type="RefSeq" id="XP_028532191.1">
    <property type="nucleotide sequence ID" value="XM_028675620.1"/>
</dbReference>
<dbReference type="Gene3D" id="2.30.29.30">
    <property type="entry name" value="Pleckstrin-homology domain (PH domain)/Phosphotyrosine-binding domain (PTB)"/>
    <property type="match status" value="1"/>
</dbReference>
<dbReference type="GO" id="GO:0000290">
    <property type="term" value="P:deadenylation-dependent decapping of nuclear-transcribed mRNA"/>
    <property type="evidence" value="ECO:0007669"/>
    <property type="project" value="InterPro"/>
</dbReference>
<evidence type="ECO:0000256" key="5">
    <source>
        <dbReference type="SAM" id="MobiDB-lite"/>
    </source>
</evidence>
<reference evidence="6 7" key="1">
    <citation type="submission" date="2015-04" db="EMBL/GenBank/DDBJ databases">
        <authorList>
            <consortium name="Pathogen Informatics"/>
        </authorList>
    </citation>
    <scope>NUCLEOTIDE SEQUENCE [LARGE SCALE GENOMIC DNA]</scope>
    <source>
        <strain evidence="6 7">SGS1</strain>
    </source>
</reference>
<dbReference type="VEuPathDB" id="PlasmoDB:PRELSG_0615800"/>
<feature type="region of interest" description="Disordered" evidence="5">
    <location>
        <begin position="132"/>
        <end position="170"/>
    </location>
</feature>
<dbReference type="Pfam" id="PF06058">
    <property type="entry name" value="DCP1"/>
    <property type="match status" value="1"/>
</dbReference>
<dbReference type="Proteomes" id="UP000220158">
    <property type="component" value="Chromosome 6"/>
</dbReference>
<dbReference type="AlphaFoldDB" id="A0A1J1H359"/>
<dbReference type="PANTHER" id="PTHR16290">
    <property type="entry name" value="TRANSCRIPTION FACTOR SMIF DECAPPING ENZYME DCP1"/>
    <property type="match status" value="1"/>
</dbReference>
<name>A0A1J1H359_PLARL</name>
<protein>
    <submittedName>
        <fullName evidence="6">mRNA-decapping enzyme subunit 1, putative</fullName>
    </submittedName>
</protein>
<dbReference type="SUPFAM" id="SSF50729">
    <property type="entry name" value="PH domain-like"/>
    <property type="match status" value="1"/>
</dbReference>
<dbReference type="GO" id="GO:0006397">
    <property type="term" value="P:mRNA processing"/>
    <property type="evidence" value="ECO:0007669"/>
    <property type="project" value="UniProtKB-KW"/>
</dbReference>